<evidence type="ECO:0000313" key="6">
    <source>
        <dbReference type="Proteomes" id="UP000326198"/>
    </source>
</evidence>
<evidence type="ECO:0000256" key="3">
    <source>
        <dbReference type="PROSITE-ProRule" id="PRU00023"/>
    </source>
</evidence>
<organism evidence="5 6">
    <name type="scientific">Aspergillus bertholletiae</name>
    <dbReference type="NCBI Taxonomy" id="1226010"/>
    <lineage>
        <taxon>Eukaryota</taxon>
        <taxon>Fungi</taxon>
        <taxon>Dikarya</taxon>
        <taxon>Ascomycota</taxon>
        <taxon>Pezizomycotina</taxon>
        <taxon>Eurotiomycetes</taxon>
        <taxon>Eurotiomycetidae</taxon>
        <taxon>Eurotiales</taxon>
        <taxon>Aspergillaceae</taxon>
        <taxon>Aspergillus</taxon>
        <taxon>Aspergillus subgen. Circumdati</taxon>
    </lineage>
</organism>
<dbReference type="Proteomes" id="UP000326198">
    <property type="component" value="Unassembled WGS sequence"/>
</dbReference>
<dbReference type="AlphaFoldDB" id="A0A5N7BDL9"/>
<dbReference type="SUPFAM" id="SSF81383">
    <property type="entry name" value="F-box domain"/>
    <property type="match status" value="1"/>
</dbReference>
<evidence type="ECO:0000256" key="2">
    <source>
        <dbReference type="ARBA" id="ARBA00023043"/>
    </source>
</evidence>
<dbReference type="EMBL" id="ML736188">
    <property type="protein sequence ID" value="KAE8379884.1"/>
    <property type="molecule type" value="Genomic_DNA"/>
</dbReference>
<feature type="domain" description="F-box" evidence="4">
    <location>
        <begin position="1"/>
        <end position="55"/>
    </location>
</feature>
<dbReference type="Gene3D" id="1.20.1280.50">
    <property type="match status" value="1"/>
</dbReference>
<evidence type="ECO:0000256" key="1">
    <source>
        <dbReference type="ARBA" id="ARBA00022737"/>
    </source>
</evidence>
<dbReference type="SUPFAM" id="SSF48403">
    <property type="entry name" value="Ankyrin repeat"/>
    <property type="match status" value="1"/>
</dbReference>
<keyword evidence="2 3" id="KW-0040">ANK repeat</keyword>
<dbReference type="InterPro" id="IPR036770">
    <property type="entry name" value="Ankyrin_rpt-contain_sf"/>
</dbReference>
<name>A0A5N7BDL9_9EURO</name>
<dbReference type="Gene3D" id="1.25.40.20">
    <property type="entry name" value="Ankyrin repeat-containing domain"/>
    <property type="match status" value="1"/>
</dbReference>
<reference evidence="5 6" key="1">
    <citation type="submission" date="2019-04" db="EMBL/GenBank/DDBJ databases">
        <title>Friends and foes A comparative genomics studyof 23 Aspergillus species from section Flavi.</title>
        <authorList>
            <consortium name="DOE Joint Genome Institute"/>
            <person name="Kjaerbolling I."/>
            <person name="Vesth T."/>
            <person name="Frisvad J.C."/>
            <person name="Nybo J.L."/>
            <person name="Theobald S."/>
            <person name="Kildgaard S."/>
            <person name="Isbrandt T."/>
            <person name="Kuo A."/>
            <person name="Sato A."/>
            <person name="Lyhne E.K."/>
            <person name="Kogle M.E."/>
            <person name="Wiebenga A."/>
            <person name="Kun R.S."/>
            <person name="Lubbers R.J."/>
            <person name="Makela M.R."/>
            <person name="Barry K."/>
            <person name="Chovatia M."/>
            <person name="Clum A."/>
            <person name="Daum C."/>
            <person name="Haridas S."/>
            <person name="He G."/>
            <person name="LaButti K."/>
            <person name="Lipzen A."/>
            <person name="Mondo S."/>
            <person name="Riley R."/>
            <person name="Salamov A."/>
            <person name="Simmons B.A."/>
            <person name="Magnuson J.K."/>
            <person name="Henrissat B."/>
            <person name="Mortensen U.H."/>
            <person name="Larsen T.O."/>
            <person name="Devries R.P."/>
            <person name="Grigoriev I.V."/>
            <person name="Machida M."/>
            <person name="Baker S.E."/>
            <person name="Andersen M.R."/>
        </authorList>
    </citation>
    <scope>NUCLEOTIDE SEQUENCE [LARGE SCALE GENOMIC DNA]</scope>
    <source>
        <strain evidence="5 6">IBT 29228</strain>
    </source>
</reference>
<evidence type="ECO:0000259" key="4">
    <source>
        <dbReference type="PROSITE" id="PS50181"/>
    </source>
</evidence>
<dbReference type="PANTHER" id="PTHR24198">
    <property type="entry name" value="ANKYRIN REPEAT AND PROTEIN KINASE DOMAIN-CONTAINING PROTEIN"/>
    <property type="match status" value="1"/>
</dbReference>
<feature type="repeat" description="ANK" evidence="3">
    <location>
        <begin position="152"/>
        <end position="184"/>
    </location>
</feature>
<feature type="repeat" description="ANK" evidence="3">
    <location>
        <begin position="119"/>
        <end position="151"/>
    </location>
</feature>
<dbReference type="Pfam" id="PF12937">
    <property type="entry name" value="F-box-like"/>
    <property type="match status" value="1"/>
</dbReference>
<protein>
    <submittedName>
        <fullName evidence="5">Ankyrin repeat-containing domain protein</fullName>
    </submittedName>
</protein>
<keyword evidence="6" id="KW-1185">Reference proteome</keyword>
<dbReference type="PRINTS" id="PR01415">
    <property type="entry name" value="ANKYRIN"/>
</dbReference>
<dbReference type="PANTHER" id="PTHR24198:SF194">
    <property type="entry name" value="INVERSIN-A"/>
    <property type="match status" value="1"/>
</dbReference>
<dbReference type="PROSITE" id="PS50088">
    <property type="entry name" value="ANK_REPEAT"/>
    <property type="match status" value="3"/>
</dbReference>
<feature type="repeat" description="ANK" evidence="3">
    <location>
        <begin position="86"/>
        <end position="118"/>
    </location>
</feature>
<keyword evidence="1" id="KW-0677">Repeat</keyword>
<evidence type="ECO:0000313" key="5">
    <source>
        <dbReference type="EMBL" id="KAE8379884.1"/>
    </source>
</evidence>
<dbReference type="InterPro" id="IPR002110">
    <property type="entry name" value="Ankyrin_rpt"/>
</dbReference>
<dbReference type="OrthoDB" id="366390at2759"/>
<dbReference type="PROSITE" id="PS50297">
    <property type="entry name" value="ANK_REP_REGION"/>
    <property type="match status" value="3"/>
</dbReference>
<gene>
    <name evidence="5" type="ORF">BDV26DRAFT_279958</name>
</gene>
<dbReference type="PROSITE" id="PS50181">
    <property type="entry name" value="FBOX"/>
    <property type="match status" value="1"/>
</dbReference>
<dbReference type="Pfam" id="PF12796">
    <property type="entry name" value="Ank_2"/>
    <property type="match status" value="1"/>
</dbReference>
<accession>A0A5N7BDL9</accession>
<dbReference type="SMART" id="SM00248">
    <property type="entry name" value="ANK"/>
    <property type="match status" value="4"/>
</dbReference>
<proteinExistence type="predicted"/>
<sequence length="248" mass="28121">MASLAVLPVEILLHIQQYFTKSTLNYFSQVCRYFYSLSNPALYQKNKTEALWEATETGNIETLRKLLEYCPRTEKSDHECNIWSPIGHTPMTAAVYGGSTEVVQTLIDSGFNPTTRDMNGYTPLAWAALYGHTDIIAVLLKTGIDPDQKDIYGRTSLSWAAEHGHVDTVKTLLDYGADPKCGDDECFMVEIRARRQGLDLIPLFMMNYAREYKGSIPRTALEWAERNNCATVVELLRHTTGYVEPVHW</sequence>
<dbReference type="InterPro" id="IPR001810">
    <property type="entry name" value="F-box_dom"/>
</dbReference>
<dbReference type="InterPro" id="IPR036047">
    <property type="entry name" value="F-box-like_dom_sf"/>
</dbReference>